<feature type="compositionally biased region" description="Basic and acidic residues" evidence="1">
    <location>
        <begin position="429"/>
        <end position="441"/>
    </location>
</feature>
<comment type="caution">
    <text evidence="2">The sequence shown here is derived from an EMBL/GenBank/DDBJ whole genome shotgun (WGS) entry which is preliminary data.</text>
</comment>
<dbReference type="RefSeq" id="WP_148858279.1">
    <property type="nucleotide sequence ID" value="NZ_PHNJ01000005.1"/>
</dbReference>
<gene>
    <name evidence="2" type="ORF">CV102_12285</name>
</gene>
<organism evidence="2 3">
    <name type="scientific">Natronococcus pandeyae</name>
    <dbReference type="NCBI Taxonomy" id="2055836"/>
    <lineage>
        <taxon>Archaea</taxon>
        <taxon>Methanobacteriati</taxon>
        <taxon>Methanobacteriota</taxon>
        <taxon>Stenosarchaea group</taxon>
        <taxon>Halobacteria</taxon>
        <taxon>Halobacteriales</taxon>
        <taxon>Natrialbaceae</taxon>
        <taxon>Natronococcus</taxon>
    </lineage>
</organism>
<dbReference type="OrthoDB" id="205201at2157"/>
<sequence length="652" mass="71968">MKQCPRRTLLGGIGTTITVALAGNAAAAADDRSASAADADESAVSTFESVLDYLPASVAEDSMMLTATDVERQLEADEPHERRPFGGAFEIEPESVSKKALVYANEDGFSRPIKVLTGDIELEGDNESRETDGGVSYEYYDDGRVLAGVADDVVVLADERETIEDAFDAGADETERLLEAESVLEEALETYDGVDSCHVQIGDDEDLHLPIDVDDEDDAIRYLVHGTTVVDSDTIEMTHGIEFADESFVTEELVDALGADLGYMAVKDEPTVEVDETLVTATLTRDLELERAVREHDSPGFLRPSRNIDPDDDVLEIELGRGDPTPVEDLTLELDGEEYDREIWADGHGKLEEGDMIEVDMDDVEPNLSVRLHHDHELGSSGSGTTILSHFRFTFDYDVDSETVTAEYGDEYPLDGDRVFLAAYEERHHYRPGEDEPEPRAESQPWTDETLSSGDTGTLEGVQPGDRIVVGWDGTSSQDSIGHFRARPPGRVRFDYEYESETLSATLELEDERSADRYELLVDDEPADTQWVDEATTVESGATIDVSDVPVGSDVTVVWDDDVRVSGTRPQPRVDLVYDDGDVEHLDGDALPASKLEARVWTEDERLEIDLVDQIDGEFEVGDSFTVDADEIHGVTLIYDEQHRIGHAYPTR</sequence>
<accession>A0A8J8Q1U5</accession>
<feature type="region of interest" description="Disordered" evidence="1">
    <location>
        <begin position="429"/>
        <end position="464"/>
    </location>
</feature>
<dbReference type="Proteomes" id="UP000766904">
    <property type="component" value="Unassembled WGS sequence"/>
</dbReference>
<evidence type="ECO:0000313" key="2">
    <source>
        <dbReference type="EMBL" id="TYL38570.1"/>
    </source>
</evidence>
<keyword evidence="3" id="KW-1185">Reference proteome</keyword>
<dbReference type="EMBL" id="PHNJ01000005">
    <property type="protein sequence ID" value="TYL38570.1"/>
    <property type="molecule type" value="Genomic_DNA"/>
</dbReference>
<protein>
    <submittedName>
        <fullName evidence="2">Uncharacterized protein</fullName>
    </submittedName>
</protein>
<reference evidence="2" key="1">
    <citation type="submission" date="2017-11" db="EMBL/GenBank/DDBJ databases">
        <authorList>
            <person name="Kajale S.C."/>
            <person name="Sharma A."/>
        </authorList>
    </citation>
    <scope>NUCLEOTIDE SEQUENCE</scope>
    <source>
        <strain evidence="2">LS1_42</strain>
    </source>
</reference>
<evidence type="ECO:0000313" key="3">
    <source>
        <dbReference type="Proteomes" id="UP000766904"/>
    </source>
</evidence>
<dbReference type="AlphaFoldDB" id="A0A8J8Q1U5"/>
<name>A0A8J8Q1U5_9EURY</name>
<evidence type="ECO:0000256" key="1">
    <source>
        <dbReference type="SAM" id="MobiDB-lite"/>
    </source>
</evidence>
<feature type="compositionally biased region" description="Polar residues" evidence="1">
    <location>
        <begin position="444"/>
        <end position="456"/>
    </location>
</feature>
<proteinExistence type="predicted"/>